<dbReference type="PANTHER" id="PTHR27006">
    <property type="entry name" value="PROMASTIGOTE SURFACE ANTIGEN PROTEIN PSA"/>
    <property type="match status" value="1"/>
</dbReference>
<keyword evidence="3" id="KW-1185">Reference proteome</keyword>
<feature type="chain" id="PRO_5018684072" description="Serine-threonine/tyrosine-protein kinase catalytic domain-containing protein" evidence="1">
    <location>
        <begin position="23"/>
        <end position="125"/>
    </location>
</feature>
<protein>
    <recommendedName>
        <fullName evidence="4">Serine-threonine/tyrosine-protein kinase catalytic domain-containing protein</fullName>
    </recommendedName>
</protein>
<dbReference type="Gene3D" id="1.10.510.10">
    <property type="entry name" value="Transferase(Phosphotransferase) domain 1"/>
    <property type="match status" value="1"/>
</dbReference>
<dbReference type="STRING" id="4081.A0A3Q7EWY6"/>
<dbReference type="Gramene" id="Solyc02g030410.2.1">
    <property type="protein sequence ID" value="Solyc02g030410.2.1"/>
    <property type="gene ID" value="Solyc02g030410.2"/>
</dbReference>
<dbReference type="InParanoid" id="A0A3Q7EWY6"/>
<proteinExistence type="predicted"/>
<name>A0A3Q7EWY6_SOLLC</name>
<accession>A0A3Q7EWY6</accession>
<evidence type="ECO:0000256" key="1">
    <source>
        <dbReference type="SAM" id="SignalP"/>
    </source>
</evidence>
<reference evidence="2" key="2">
    <citation type="submission" date="2019-01" db="UniProtKB">
        <authorList>
            <consortium name="EnsemblPlants"/>
        </authorList>
    </citation>
    <scope>IDENTIFICATION</scope>
    <source>
        <strain evidence="2">cv. Heinz 1706</strain>
    </source>
</reference>
<dbReference type="Proteomes" id="UP000004994">
    <property type="component" value="Chromosome 2"/>
</dbReference>
<dbReference type="PaxDb" id="4081-Solyc02g030410.1.1"/>
<evidence type="ECO:0008006" key="4">
    <source>
        <dbReference type="Google" id="ProtNLM"/>
    </source>
</evidence>
<keyword evidence="1" id="KW-0732">Signal</keyword>
<evidence type="ECO:0000313" key="3">
    <source>
        <dbReference type="Proteomes" id="UP000004994"/>
    </source>
</evidence>
<sequence>MNYLKYTKKLLTLFIWHYPIVATCLRSMQEKEIFTFGVLILEILSSDRNRGFFHPDHYHNLLGHEHFLSIIYVKYISSSKKVIDAQLRQSCKLSEVQISPQVGILCVQKCPQDRLSMASVLLMLG</sequence>
<evidence type="ECO:0000313" key="2">
    <source>
        <dbReference type="EnsemblPlants" id="Solyc02g030410.2.1"/>
    </source>
</evidence>
<dbReference type="EnsemblPlants" id="Solyc02g030410.2.1">
    <property type="protein sequence ID" value="Solyc02g030410.2.1"/>
    <property type="gene ID" value="Solyc02g030410.2"/>
</dbReference>
<dbReference type="AlphaFoldDB" id="A0A3Q7EWY6"/>
<feature type="signal peptide" evidence="1">
    <location>
        <begin position="1"/>
        <end position="22"/>
    </location>
</feature>
<reference evidence="2" key="1">
    <citation type="journal article" date="2012" name="Nature">
        <title>The tomato genome sequence provides insights into fleshy fruit evolution.</title>
        <authorList>
            <consortium name="Tomato Genome Consortium"/>
        </authorList>
    </citation>
    <scope>NUCLEOTIDE SEQUENCE [LARGE SCALE GENOMIC DNA]</scope>
    <source>
        <strain evidence="2">cv. Heinz 1706</strain>
    </source>
</reference>
<organism evidence="2">
    <name type="scientific">Solanum lycopersicum</name>
    <name type="common">Tomato</name>
    <name type="synonym">Lycopersicon esculentum</name>
    <dbReference type="NCBI Taxonomy" id="4081"/>
    <lineage>
        <taxon>Eukaryota</taxon>
        <taxon>Viridiplantae</taxon>
        <taxon>Streptophyta</taxon>
        <taxon>Embryophyta</taxon>
        <taxon>Tracheophyta</taxon>
        <taxon>Spermatophyta</taxon>
        <taxon>Magnoliopsida</taxon>
        <taxon>eudicotyledons</taxon>
        <taxon>Gunneridae</taxon>
        <taxon>Pentapetalae</taxon>
        <taxon>asterids</taxon>
        <taxon>lamiids</taxon>
        <taxon>Solanales</taxon>
        <taxon>Solanaceae</taxon>
        <taxon>Solanoideae</taxon>
        <taxon>Solaneae</taxon>
        <taxon>Solanum</taxon>
        <taxon>Solanum subgen. Lycopersicon</taxon>
    </lineage>
</organism>
<dbReference type="PANTHER" id="PTHR27006:SF587">
    <property type="entry name" value="RECEPTOR-LIKE SERINE_THREONINE-PROTEIN KINASE"/>
    <property type="match status" value="1"/>
</dbReference>